<reference evidence="1" key="1">
    <citation type="journal article" date="2021" name="bioRxiv">
        <title>Whole Genome Assembly and Annotation of Northern Wild Rice, Zizania palustris L., Supports a Whole Genome Duplication in the Zizania Genus.</title>
        <authorList>
            <person name="Haas M."/>
            <person name="Kono T."/>
            <person name="Macchietto M."/>
            <person name="Millas R."/>
            <person name="McGilp L."/>
            <person name="Shao M."/>
            <person name="Duquette J."/>
            <person name="Hirsch C.N."/>
            <person name="Kimball J."/>
        </authorList>
    </citation>
    <scope>NUCLEOTIDE SEQUENCE</scope>
    <source>
        <tissue evidence="1">Fresh leaf tissue</tissue>
    </source>
</reference>
<dbReference type="EMBL" id="JAAALK010000288">
    <property type="protein sequence ID" value="KAG8055925.1"/>
    <property type="molecule type" value="Genomic_DNA"/>
</dbReference>
<evidence type="ECO:0000313" key="2">
    <source>
        <dbReference type="Proteomes" id="UP000729402"/>
    </source>
</evidence>
<evidence type="ECO:0000313" key="1">
    <source>
        <dbReference type="EMBL" id="KAG8055925.1"/>
    </source>
</evidence>
<sequence>MDKRTSEKTLRYNNTLFLACAGFSVTASPDWPELQIRTRASVPDDGSAPSARWQPTQQAVVDHRREMMAKAAQTAPLVESSVLLPFCAWPSVHK</sequence>
<dbReference type="Proteomes" id="UP000729402">
    <property type="component" value="Unassembled WGS sequence"/>
</dbReference>
<dbReference type="AlphaFoldDB" id="A0A8J5RBL5"/>
<accession>A0A8J5RBL5</accession>
<protein>
    <submittedName>
        <fullName evidence="1">Uncharacterized protein</fullName>
    </submittedName>
</protein>
<proteinExistence type="predicted"/>
<organism evidence="1 2">
    <name type="scientific">Zizania palustris</name>
    <name type="common">Northern wild rice</name>
    <dbReference type="NCBI Taxonomy" id="103762"/>
    <lineage>
        <taxon>Eukaryota</taxon>
        <taxon>Viridiplantae</taxon>
        <taxon>Streptophyta</taxon>
        <taxon>Embryophyta</taxon>
        <taxon>Tracheophyta</taxon>
        <taxon>Spermatophyta</taxon>
        <taxon>Magnoliopsida</taxon>
        <taxon>Liliopsida</taxon>
        <taxon>Poales</taxon>
        <taxon>Poaceae</taxon>
        <taxon>BOP clade</taxon>
        <taxon>Oryzoideae</taxon>
        <taxon>Oryzeae</taxon>
        <taxon>Zizaniinae</taxon>
        <taxon>Zizania</taxon>
    </lineage>
</organism>
<name>A0A8J5RBL5_ZIZPA</name>
<reference evidence="1" key="2">
    <citation type="submission" date="2021-02" db="EMBL/GenBank/DDBJ databases">
        <authorList>
            <person name="Kimball J.A."/>
            <person name="Haas M.W."/>
            <person name="Macchietto M."/>
            <person name="Kono T."/>
            <person name="Duquette J."/>
            <person name="Shao M."/>
        </authorList>
    </citation>
    <scope>NUCLEOTIDE SEQUENCE</scope>
    <source>
        <tissue evidence="1">Fresh leaf tissue</tissue>
    </source>
</reference>
<comment type="caution">
    <text evidence="1">The sequence shown here is derived from an EMBL/GenBank/DDBJ whole genome shotgun (WGS) entry which is preliminary data.</text>
</comment>
<keyword evidence="2" id="KW-1185">Reference proteome</keyword>
<gene>
    <name evidence="1" type="ORF">GUJ93_ZPchr0001g31585</name>
</gene>